<keyword evidence="1" id="KW-0812">Transmembrane</keyword>
<proteinExistence type="predicted"/>
<dbReference type="Proteomes" id="UP000654075">
    <property type="component" value="Unassembled WGS sequence"/>
</dbReference>
<feature type="transmembrane region" description="Helical" evidence="1">
    <location>
        <begin position="143"/>
        <end position="161"/>
    </location>
</feature>
<dbReference type="EMBL" id="CAJNNV010027765">
    <property type="protein sequence ID" value="CAE8621520.1"/>
    <property type="molecule type" value="Genomic_DNA"/>
</dbReference>
<gene>
    <name evidence="2" type="ORF">PGLA1383_LOCUS39038</name>
</gene>
<dbReference type="AlphaFoldDB" id="A0A813G5E1"/>
<accession>A0A813G5E1</accession>
<keyword evidence="1" id="KW-0472">Membrane</keyword>
<feature type="transmembrane region" description="Helical" evidence="1">
    <location>
        <begin position="173"/>
        <end position="196"/>
    </location>
</feature>
<reference evidence="2" key="1">
    <citation type="submission" date="2021-02" db="EMBL/GenBank/DDBJ databases">
        <authorList>
            <person name="Dougan E. K."/>
            <person name="Rhodes N."/>
            <person name="Thang M."/>
            <person name="Chan C."/>
        </authorList>
    </citation>
    <scope>NUCLEOTIDE SEQUENCE</scope>
</reference>
<protein>
    <submittedName>
        <fullName evidence="2">Uncharacterized protein</fullName>
    </submittedName>
</protein>
<keyword evidence="3" id="KW-1185">Reference proteome</keyword>
<dbReference type="OrthoDB" id="410595at2759"/>
<comment type="caution">
    <text evidence="2">The sequence shown here is derived from an EMBL/GenBank/DDBJ whole genome shotgun (WGS) entry which is preliminary data.</text>
</comment>
<organism evidence="2 3">
    <name type="scientific">Polarella glacialis</name>
    <name type="common">Dinoflagellate</name>
    <dbReference type="NCBI Taxonomy" id="89957"/>
    <lineage>
        <taxon>Eukaryota</taxon>
        <taxon>Sar</taxon>
        <taxon>Alveolata</taxon>
        <taxon>Dinophyceae</taxon>
        <taxon>Suessiales</taxon>
        <taxon>Suessiaceae</taxon>
        <taxon>Polarella</taxon>
    </lineage>
</organism>
<evidence type="ECO:0000313" key="3">
    <source>
        <dbReference type="Proteomes" id="UP000654075"/>
    </source>
</evidence>
<name>A0A813G5E1_POLGL</name>
<keyword evidence="1" id="KW-1133">Transmembrane helix</keyword>
<evidence type="ECO:0000313" key="2">
    <source>
        <dbReference type="EMBL" id="CAE8621520.1"/>
    </source>
</evidence>
<evidence type="ECO:0000256" key="1">
    <source>
        <dbReference type="SAM" id="Phobius"/>
    </source>
</evidence>
<sequence length="216" mass="23296">MPQVAGRRFLNSGIILGRVSALREMLSQPVPNIMPGSDQAWYQAYGRKYPDKVLLDTSCELLCALNGAPEKNGMQLSSGRMVLSETGASPLVLHCVGRGRPSSELHEIFSALYPVQAGRLLDPWTADIVLGPVQTVRLYSGQGFWTSMLTVLCIQCGLLGSGHHVCRDVPSPLSAGCALATLTTFLVALVLCAGVFRLSGRKLGYNRVQDDIHKVS</sequence>